<keyword evidence="4" id="KW-1185">Reference proteome</keyword>
<feature type="non-terminal residue" evidence="3">
    <location>
        <position position="224"/>
    </location>
</feature>
<evidence type="ECO:0000313" key="3">
    <source>
        <dbReference type="EMBL" id="KAJ7221329.1"/>
    </source>
</evidence>
<comment type="caution">
    <text evidence="3">The sequence shown here is derived from an EMBL/GenBank/DDBJ whole genome shotgun (WGS) entry which is preliminary data.</text>
</comment>
<sequence>RLEDLPSWRKMFMHQWRAMETHSMALLARISHTYRPSTTDWVCSCPAFHLSRFLICKHLIQAKISIRAFGTANSCKRNRTTPFWKHSELIPLEAEVPAANGADSDGDEDCWDGEMLPPDDEDLPENDDIEWETRAATYDEIMHKRIKQLKRMTAGLEHQLQFRDQRFADTLERKGASGSFFRLVEACLNKKDRATNNRVVAPRTWESSDAMFYRPLPRVADRNT</sequence>
<dbReference type="EMBL" id="JARJCW010000008">
    <property type="protein sequence ID" value="KAJ7221329.1"/>
    <property type="molecule type" value="Genomic_DNA"/>
</dbReference>
<accession>A0AAD6VUT7</accession>
<keyword evidence="1" id="KW-0862">Zinc</keyword>
<dbReference type="GO" id="GO:0008270">
    <property type="term" value="F:zinc ion binding"/>
    <property type="evidence" value="ECO:0007669"/>
    <property type="project" value="UniProtKB-KW"/>
</dbReference>
<keyword evidence="1" id="KW-0479">Metal-binding</keyword>
<dbReference type="InterPro" id="IPR007527">
    <property type="entry name" value="Znf_SWIM"/>
</dbReference>
<protein>
    <recommendedName>
        <fullName evidence="2">SWIM-type domain-containing protein</fullName>
    </recommendedName>
</protein>
<organism evidence="3 4">
    <name type="scientific">Mycena pura</name>
    <dbReference type="NCBI Taxonomy" id="153505"/>
    <lineage>
        <taxon>Eukaryota</taxon>
        <taxon>Fungi</taxon>
        <taxon>Dikarya</taxon>
        <taxon>Basidiomycota</taxon>
        <taxon>Agaricomycotina</taxon>
        <taxon>Agaricomycetes</taxon>
        <taxon>Agaricomycetidae</taxon>
        <taxon>Agaricales</taxon>
        <taxon>Marasmiineae</taxon>
        <taxon>Mycenaceae</taxon>
        <taxon>Mycena</taxon>
    </lineage>
</organism>
<proteinExistence type="predicted"/>
<reference evidence="3" key="1">
    <citation type="submission" date="2023-03" db="EMBL/GenBank/DDBJ databases">
        <title>Massive genome expansion in bonnet fungi (Mycena s.s.) driven by repeated elements and novel gene families across ecological guilds.</title>
        <authorList>
            <consortium name="Lawrence Berkeley National Laboratory"/>
            <person name="Harder C.B."/>
            <person name="Miyauchi S."/>
            <person name="Viragh M."/>
            <person name="Kuo A."/>
            <person name="Thoen E."/>
            <person name="Andreopoulos B."/>
            <person name="Lu D."/>
            <person name="Skrede I."/>
            <person name="Drula E."/>
            <person name="Henrissat B."/>
            <person name="Morin E."/>
            <person name="Kohler A."/>
            <person name="Barry K."/>
            <person name="LaButti K."/>
            <person name="Morin E."/>
            <person name="Salamov A."/>
            <person name="Lipzen A."/>
            <person name="Mereny Z."/>
            <person name="Hegedus B."/>
            <person name="Baldrian P."/>
            <person name="Stursova M."/>
            <person name="Weitz H."/>
            <person name="Taylor A."/>
            <person name="Grigoriev I.V."/>
            <person name="Nagy L.G."/>
            <person name="Martin F."/>
            <person name="Kauserud H."/>
        </authorList>
    </citation>
    <scope>NUCLEOTIDE SEQUENCE</scope>
    <source>
        <strain evidence="3">9144</strain>
    </source>
</reference>
<dbReference type="Proteomes" id="UP001219525">
    <property type="component" value="Unassembled WGS sequence"/>
</dbReference>
<feature type="domain" description="SWIM-type" evidence="2">
    <location>
        <begin position="28"/>
        <end position="67"/>
    </location>
</feature>
<gene>
    <name evidence="3" type="ORF">GGX14DRAFT_353383</name>
</gene>
<evidence type="ECO:0000256" key="1">
    <source>
        <dbReference type="PROSITE-ProRule" id="PRU00325"/>
    </source>
</evidence>
<evidence type="ECO:0000259" key="2">
    <source>
        <dbReference type="PROSITE" id="PS50966"/>
    </source>
</evidence>
<keyword evidence="1" id="KW-0863">Zinc-finger</keyword>
<dbReference type="PROSITE" id="PS50966">
    <property type="entry name" value="ZF_SWIM"/>
    <property type="match status" value="1"/>
</dbReference>
<name>A0AAD6VUT7_9AGAR</name>
<evidence type="ECO:0000313" key="4">
    <source>
        <dbReference type="Proteomes" id="UP001219525"/>
    </source>
</evidence>
<dbReference type="AlphaFoldDB" id="A0AAD6VUT7"/>